<dbReference type="Proteomes" id="UP000001479">
    <property type="component" value="Chromosome"/>
</dbReference>
<reference evidence="1 2" key="1">
    <citation type="journal article" date="2009" name="Proc. Natl. Acad. Sci. U.S.A.">
        <title>Biogeography of the Sulfolobus islandicus pan-genome.</title>
        <authorList>
            <person name="Reno M.L."/>
            <person name="Held N.L."/>
            <person name="Fields C.J."/>
            <person name="Burke P.V."/>
            <person name="Whitaker R.J."/>
        </authorList>
    </citation>
    <scope>NUCLEOTIDE SEQUENCE [LARGE SCALE GENOMIC DNA]</scope>
    <source>
        <strain evidence="2">M.16.4 / Kamchatka #3</strain>
    </source>
</reference>
<dbReference type="HOGENOM" id="CLU_2968617_0_0_2"/>
<dbReference type="GeneID" id="84060379"/>
<evidence type="ECO:0000313" key="2">
    <source>
        <dbReference type="Proteomes" id="UP000001479"/>
    </source>
</evidence>
<dbReference type="AlphaFoldDB" id="C4KG45"/>
<evidence type="ECO:0000313" key="1">
    <source>
        <dbReference type="EMBL" id="ACR41559.1"/>
    </source>
</evidence>
<accession>C4KG45</accession>
<gene>
    <name evidence="1" type="ordered locus">M164_0946</name>
</gene>
<dbReference type="EMBL" id="CP001402">
    <property type="protein sequence ID" value="ACR41559.1"/>
    <property type="molecule type" value="Genomic_DNA"/>
</dbReference>
<dbReference type="RefSeq" id="WP_012735818.1">
    <property type="nucleotide sequence ID" value="NC_012726.1"/>
</dbReference>
<proteinExistence type="predicted"/>
<dbReference type="KEGG" id="sid:M164_0946"/>
<protein>
    <submittedName>
        <fullName evidence="1">Uncharacterized protein</fullName>
    </submittedName>
</protein>
<sequence>MFEEAWNRIILVENQEVVKGVGVMWTGCHHRSSMLVKFEFDKRKWCISDPAFIMANFE</sequence>
<name>C4KG45_SACI6</name>
<organism evidence="1 2">
    <name type="scientific">Saccharolobus islandicus (strain M.16.4 / Kamchatka #3)</name>
    <name type="common">Sulfolobus islandicus</name>
    <dbReference type="NCBI Taxonomy" id="426118"/>
    <lineage>
        <taxon>Archaea</taxon>
        <taxon>Thermoproteota</taxon>
        <taxon>Thermoprotei</taxon>
        <taxon>Sulfolobales</taxon>
        <taxon>Sulfolobaceae</taxon>
        <taxon>Saccharolobus</taxon>
    </lineage>
</organism>